<dbReference type="EMBL" id="BTGU01000172">
    <property type="protein sequence ID" value="GMN64223.1"/>
    <property type="molecule type" value="Genomic_DNA"/>
</dbReference>
<dbReference type="Proteomes" id="UP001187192">
    <property type="component" value="Unassembled WGS sequence"/>
</dbReference>
<gene>
    <name evidence="1" type="ORF">TIFTF001_033291</name>
</gene>
<comment type="caution">
    <text evidence="1">The sequence shown here is derived from an EMBL/GenBank/DDBJ whole genome shotgun (WGS) entry which is preliminary data.</text>
</comment>
<proteinExistence type="predicted"/>
<protein>
    <submittedName>
        <fullName evidence="1">Uncharacterized protein</fullName>
    </submittedName>
</protein>
<accession>A0AA88DYN5</accession>
<keyword evidence="2" id="KW-1185">Reference proteome</keyword>
<reference evidence="1" key="1">
    <citation type="submission" date="2023-07" db="EMBL/GenBank/DDBJ databases">
        <title>draft genome sequence of fig (Ficus carica).</title>
        <authorList>
            <person name="Takahashi T."/>
            <person name="Nishimura K."/>
        </authorList>
    </citation>
    <scope>NUCLEOTIDE SEQUENCE</scope>
</reference>
<evidence type="ECO:0000313" key="2">
    <source>
        <dbReference type="Proteomes" id="UP001187192"/>
    </source>
</evidence>
<organism evidence="1 2">
    <name type="scientific">Ficus carica</name>
    <name type="common">Common fig</name>
    <dbReference type="NCBI Taxonomy" id="3494"/>
    <lineage>
        <taxon>Eukaryota</taxon>
        <taxon>Viridiplantae</taxon>
        <taxon>Streptophyta</taxon>
        <taxon>Embryophyta</taxon>
        <taxon>Tracheophyta</taxon>
        <taxon>Spermatophyta</taxon>
        <taxon>Magnoliopsida</taxon>
        <taxon>eudicotyledons</taxon>
        <taxon>Gunneridae</taxon>
        <taxon>Pentapetalae</taxon>
        <taxon>rosids</taxon>
        <taxon>fabids</taxon>
        <taxon>Rosales</taxon>
        <taxon>Moraceae</taxon>
        <taxon>Ficeae</taxon>
        <taxon>Ficus</taxon>
    </lineage>
</organism>
<evidence type="ECO:0000313" key="1">
    <source>
        <dbReference type="EMBL" id="GMN64223.1"/>
    </source>
</evidence>
<dbReference type="AlphaFoldDB" id="A0AA88DYN5"/>
<name>A0AA88DYN5_FICCA</name>
<sequence>MLAHRSCIGLTECFEKQSRRGSLGPGCPDGCYVSYHSGDGGDEYRSLVLAQVAITVLVRLGGGRLRRSRDKDRYSDRFRVLGVRWCKVVGVAHPATVRLSVSTGRRDRGSLGRPS</sequence>